<comment type="caution">
    <text evidence="2">The sequence shown here is derived from an EMBL/GenBank/DDBJ whole genome shotgun (WGS) entry which is preliminary data.</text>
</comment>
<protein>
    <submittedName>
        <fullName evidence="2">Sugar phosphate isomerase/epimerase family protein</fullName>
    </submittedName>
</protein>
<dbReference type="GO" id="GO:0016853">
    <property type="term" value="F:isomerase activity"/>
    <property type="evidence" value="ECO:0007669"/>
    <property type="project" value="UniProtKB-KW"/>
</dbReference>
<dbReference type="SUPFAM" id="SSF51658">
    <property type="entry name" value="Xylose isomerase-like"/>
    <property type="match status" value="1"/>
</dbReference>
<feature type="domain" description="Xylose isomerase-like TIM barrel" evidence="1">
    <location>
        <begin position="29"/>
        <end position="250"/>
    </location>
</feature>
<keyword evidence="3" id="KW-1185">Reference proteome</keyword>
<dbReference type="EMBL" id="JBHLTR010000058">
    <property type="protein sequence ID" value="MFC0561426.1"/>
    <property type="molecule type" value="Genomic_DNA"/>
</dbReference>
<evidence type="ECO:0000313" key="2">
    <source>
        <dbReference type="EMBL" id="MFC0561426.1"/>
    </source>
</evidence>
<sequence length="261" mass="29942">MIEIQVAPPGIQLYSVRKEFQNDPFGTLKELAEMGYQTVEFAGYGDVPALTMSGYLQKLGLRAPASHVSLERLEEDLDGEIMYAKRVGIRYIVIPMIERDVFYRAKKYESVVRTVKQIGKQVKKHRLQLVYHNHEHEFERLPGGELILDRFLRDVGTDLMKLELDLYWAYYAGFDPVATLHKYKGLVPLIHVKDMGPDRLSTEVGNGLINYRAVFPMLSDVGGDYYFVEQEHFERPPLESAEMSLAFLRSIGIVNDGRKHS</sequence>
<gene>
    <name evidence="2" type="ORF">ACFFH4_21125</name>
</gene>
<dbReference type="Gene3D" id="3.20.20.150">
    <property type="entry name" value="Divalent-metal-dependent TIM barrel enzymes"/>
    <property type="match status" value="1"/>
</dbReference>
<reference evidence="2 3" key="1">
    <citation type="submission" date="2024-09" db="EMBL/GenBank/DDBJ databases">
        <authorList>
            <person name="Sun Q."/>
            <person name="Mori K."/>
        </authorList>
    </citation>
    <scope>NUCLEOTIDE SEQUENCE [LARGE SCALE GENOMIC DNA]</scope>
    <source>
        <strain evidence="2 3">NCAIM B.02301</strain>
    </source>
</reference>
<dbReference type="RefSeq" id="WP_273847872.1">
    <property type="nucleotide sequence ID" value="NZ_JAQQWT010000038.1"/>
</dbReference>
<name>A0ABV6NL68_9BACI</name>
<proteinExistence type="predicted"/>
<dbReference type="Proteomes" id="UP001589833">
    <property type="component" value="Unassembled WGS sequence"/>
</dbReference>
<dbReference type="Pfam" id="PF01261">
    <property type="entry name" value="AP_endonuc_2"/>
    <property type="match status" value="1"/>
</dbReference>
<dbReference type="PANTHER" id="PTHR12110">
    <property type="entry name" value="HYDROXYPYRUVATE ISOMERASE"/>
    <property type="match status" value="1"/>
</dbReference>
<accession>A0ABV6NL68</accession>
<dbReference type="InterPro" id="IPR013022">
    <property type="entry name" value="Xyl_isomerase-like_TIM-brl"/>
</dbReference>
<evidence type="ECO:0000259" key="1">
    <source>
        <dbReference type="Pfam" id="PF01261"/>
    </source>
</evidence>
<dbReference type="InterPro" id="IPR036237">
    <property type="entry name" value="Xyl_isomerase-like_sf"/>
</dbReference>
<organism evidence="2 3">
    <name type="scientific">Halalkalibacter alkalisediminis</name>
    <dbReference type="NCBI Taxonomy" id="935616"/>
    <lineage>
        <taxon>Bacteria</taxon>
        <taxon>Bacillati</taxon>
        <taxon>Bacillota</taxon>
        <taxon>Bacilli</taxon>
        <taxon>Bacillales</taxon>
        <taxon>Bacillaceae</taxon>
        <taxon>Halalkalibacter</taxon>
    </lineage>
</organism>
<evidence type="ECO:0000313" key="3">
    <source>
        <dbReference type="Proteomes" id="UP001589833"/>
    </source>
</evidence>
<keyword evidence="2" id="KW-0413">Isomerase</keyword>
<dbReference type="PANTHER" id="PTHR12110:SF41">
    <property type="entry name" value="INOSOSE DEHYDRATASE"/>
    <property type="match status" value="1"/>
</dbReference>
<dbReference type="InterPro" id="IPR050312">
    <property type="entry name" value="IolE/XylAMocC-like"/>
</dbReference>